<gene>
    <name evidence="2" type="ORF">HYH03_006301</name>
</gene>
<evidence type="ECO:0000256" key="1">
    <source>
        <dbReference type="SAM" id="MobiDB-lite"/>
    </source>
</evidence>
<evidence type="ECO:0000313" key="2">
    <source>
        <dbReference type="EMBL" id="KAG2495701.1"/>
    </source>
</evidence>
<reference evidence="2" key="1">
    <citation type="journal article" date="2020" name="bioRxiv">
        <title>Comparative genomics of Chlamydomonas.</title>
        <authorList>
            <person name="Craig R.J."/>
            <person name="Hasan A.R."/>
            <person name="Ness R.W."/>
            <person name="Keightley P.D."/>
        </authorList>
    </citation>
    <scope>NUCLEOTIDE SEQUENCE</scope>
    <source>
        <strain evidence="2">CCAP 11/70</strain>
    </source>
</reference>
<sequence>MSQHQLHTGQTTISDIPYNDSVHNLLADEGATVYGNSAATSKLNIFGRGKALSSRATAKAKGCIRDVHAALVVAAIVAIIDTIKATGGQWSKLCLRGNERVKPGDALSTLHNDGAYQGHPWHFLFNIGCTAIDLLCADGAGGFVKHMLMPGAFLISSKAWFVSHRHKAVGAGNGSSLRIIGIFYPAPGMPVQPSAEMTITLASLFSSTYKAGPRTATEFHILLPGLSLDVAASRRPPLLPAPAYGYDTLEAWLATSTPEQLSVKNTKAYETMEERGTGLPAYHATATPDQMSVKNTKAWETQKERGTGFASYKQQQRLRMCQCGKCKTCRSRDRMTKSRAKKAAAKKASLQREAQDSSSQ</sequence>
<evidence type="ECO:0000313" key="3">
    <source>
        <dbReference type="Proteomes" id="UP000612055"/>
    </source>
</evidence>
<accession>A0A836C0D1</accession>
<protein>
    <submittedName>
        <fullName evidence="2">Uncharacterized protein</fullName>
    </submittedName>
</protein>
<feature type="region of interest" description="Disordered" evidence="1">
    <location>
        <begin position="334"/>
        <end position="360"/>
    </location>
</feature>
<dbReference type="AlphaFoldDB" id="A0A836C0D1"/>
<organism evidence="2 3">
    <name type="scientific">Edaphochlamys debaryana</name>
    <dbReference type="NCBI Taxonomy" id="47281"/>
    <lineage>
        <taxon>Eukaryota</taxon>
        <taxon>Viridiplantae</taxon>
        <taxon>Chlorophyta</taxon>
        <taxon>core chlorophytes</taxon>
        <taxon>Chlorophyceae</taxon>
        <taxon>CS clade</taxon>
        <taxon>Chlamydomonadales</taxon>
        <taxon>Chlamydomonadales incertae sedis</taxon>
        <taxon>Edaphochlamys</taxon>
    </lineage>
</organism>
<comment type="caution">
    <text evidence="2">The sequence shown here is derived from an EMBL/GenBank/DDBJ whole genome shotgun (WGS) entry which is preliminary data.</text>
</comment>
<proteinExistence type="predicted"/>
<keyword evidence="3" id="KW-1185">Reference proteome</keyword>
<dbReference type="Proteomes" id="UP000612055">
    <property type="component" value="Unassembled WGS sequence"/>
</dbReference>
<name>A0A836C0D1_9CHLO</name>
<dbReference type="EMBL" id="JAEHOE010000023">
    <property type="protein sequence ID" value="KAG2495701.1"/>
    <property type="molecule type" value="Genomic_DNA"/>
</dbReference>